<dbReference type="Proteomes" id="UP001213000">
    <property type="component" value="Unassembled WGS sequence"/>
</dbReference>
<evidence type="ECO:0000313" key="2">
    <source>
        <dbReference type="Proteomes" id="UP001213000"/>
    </source>
</evidence>
<keyword evidence="2" id="KW-1185">Reference proteome</keyword>
<evidence type="ECO:0008006" key="3">
    <source>
        <dbReference type="Google" id="ProtNLM"/>
    </source>
</evidence>
<accession>A0AAD5W1J4</accession>
<sequence length="468" mass="54253">MASEEYASIVRGKIQRLDHKIDLLRAPRAVLLRELNAFDSATRNLPLETLSGIFLLACPSTTEKPPPQMVLRSVSTHWRDVVDSTPYLWNSIDLDHIGPEKESKKWYTQYLEFFLERSGRLPLDLRISFSIITNGGNAKHIISLEADRMIKKNISRIRSLKLSLVPEKFFDLVPRMKTLVSLSIHYQRDFKLQLLADNMIQELAFTCEPATFTRPESLGSITQLRLENMCIGFALGLFLACPNVVEFTARRLRFESQNSPVNAIPDGLVVLQNIRKLVWEAPLNRESQWNRAFLRRFRFPALEHLRWEQKSCPRMDESTALFFARLPATLKILVLVGVDRYYRDEGTFFNYIRHDTAIETIELVDCKEFISYSFSYLGMRGKDGRIPFPKLSSLNFSEDKLTGNSVELFLGFVDFRLEIEERVFHVLAEGVSDRWADDVWIDLMQVQAAQSRLNFIVRDNEGNEYKWP</sequence>
<protein>
    <recommendedName>
        <fullName evidence="3">F-box domain-containing protein</fullName>
    </recommendedName>
</protein>
<reference evidence="1" key="1">
    <citation type="submission" date="2022-07" db="EMBL/GenBank/DDBJ databases">
        <title>Genome Sequence of Leucocoprinus birnbaumii.</title>
        <authorList>
            <person name="Buettner E."/>
        </authorList>
    </citation>
    <scope>NUCLEOTIDE SEQUENCE</scope>
    <source>
        <strain evidence="1">VT141</strain>
    </source>
</reference>
<name>A0AAD5W1J4_9AGAR</name>
<proteinExistence type="predicted"/>
<evidence type="ECO:0000313" key="1">
    <source>
        <dbReference type="EMBL" id="KAJ3573585.1"/>
    </source>
</evidence>
<dbReference type="EMBL" id="JANIEX010000098">
    <property type="protein sequence ID" value="KAJ3573585.1"/>
    <property type="molecule type" value="Genomic_DNA"/>
</dbReference>
<dbReference type="AlphaFoldDB" id="A0AAD5W1J4"/>
<comment type="caution">
    <text evidence="1">The sequence shown here is derived from an EMBL/GenBank/DDBJ whole genome shotgun (WGS) entry which is preliminary data.</text>
</comment>
<organism evidence="1 2">
    <name type="scientific">Leucocoprinus birnbaumii</name>
    <dbReference type="NCBI Taxonomy" id="56174"/>
    <lineage>
        <taxon>Eukaryota</taxon>
        <taxon>Fungi</taxon>
        <taxon>Dikarya</taxon>
        <taxon>Basidiomycota</taxon>
        <taxon>Agaricomycotina</taxon>
        <taxon>Agaricomycetes</taxon>
        <taxon>Agaricomycetidae</taxon>
        <taxon>Agaricales</taxon>
        <taxon>Agaricineae</taxon>
        <taxon>Agaricaceae</taxon>
        <taxon>Leucocoprinus</taxon>
    </lineage>
</organism>
<gene>
    <name evidence="1" type="ORF">NP233_g2345</name>
</gene>